<keyword evidence="2" id="KW-1185">Reference proteome</keyword>
<gene>
    <name evidence="1" type="ORF">WJX72_003357</name>
</gene>
<dbReference type="AlphaFoldDB" id="A0AAW1QPV2"/>
<protein>
    <submittedName>
        <fullName evidence="1">Uncharacterized protein</fullName>
    </submittedName>
</protein>
<accession>A0AAW1QPV2</accession>
<evidence type="ECO:0000313" key="2">
    <source>
        <dbReference type="Proteomes" id="UP001489004"/>
    </source>
</evidence>
<evidence type="ECO:0000313" key="1">
    <source>
        <dbReference type="EMBL" id="KAK9823518.1"/>
    </source>
</evidence>
<sequence>MTQKVNVEYNTVTKRPITFRDYYEARPDGKTPRVQKKIVKEEAAFLKAMDEFTKALDTHGRDSLERLNIFPTQTDFVTRTAVGVS</sequence>
<reference evidence="1 2" key="1">
    <citation type="journal article" date="2024" name="Nat. Commun.">
        <title>Phylogenomics reveals the evolutionary origins of lichenization in chlorophyte algae.</title>
        <authorList>
            <person name="Puginier C."/>
            <person name="Libourel C."/>
            <person name="Otte J."/>
            <person name="Skaloud P."/>
            <person name="Haon M."/>
            <person name="Grisel S."/>
            <person name="Petersen M."/>
            <person name="Berrin J.G."/>
            <person name="Delaux P.M."/>
            <person name="Dal Grande F."/>
            <person name="Keller J."/>
        </authorList>
    </citation>
    <scope>NUCLEOTIDE SEQUENCE [LARGE SCALE GENOMIC DNA]</scope>
    <source>
        <strain evidence="1 2">SAG 2043</strain>
    </source>
</reference>
<organism evidence="1 2">
    <name type="scientific">[Myrmecia] bisecta</name>
    <dbReference type="NCBI Taxonomy" id="41462"/>
    <lineage>
        <taxon>Eukaryota</taxon>
        <taxon>Viridiplantae</taxon>
        <taxon>Chlorophyta</taxon>
        <taxon>core chlorophytes</taxon>
        <taxon>Trebouxiophyceae</taxon>
        <taxon>Trebouxiales</taxon>
        <taxon>Trebouxiaceae</taxon>
        <taxon>Myrmecia</taxon>
    </lineage>
</organism>
<comment type="caution">
    <text evidence="1">The sequence shown here is derived from an EMBL/GenBank/DDBJ whole genome shotgun (WGS) entry which is preliminary data.</text>
</comment>
<name>A0AAW1QPV2_9CHLO</name>
<dbReference type="EMBL" id="JALJOR010000002">
    <property type="protein sequence ID" value="KAK9823518.1"/>
    <property type="molecule type" value="Genomic_DNA"/>
</dbReference>
<proteinExistence type="predicted"/>
<dbReference type="Proteomes" id="UP001489004">
    <property type="component" value="Unassembled WGS sequence"/>
</dbReference>